<sequence>MTRLRPGYSLLLWGLFLFSAFRFAVGCDWFGYLNQFDLYGAVPLSEVMTTREPIWTTIIALQAGLGLPYPWLNVITSALFFYGVHRMAQRQPDRLGFLVLLFPVLIINMPMSGIRQGAAIGLMCLAFLAFVDRRLIRFVLLVVLAAGIHSSAAAFLLLAPMVSGGLTRGRMALSAMLAIPGGLALLSSDAGVMATTRYVDTGIDAAGAAYRVALLVLTALWFLLFLRRGWAASFPGDYKLVTIGALMMLFLAVLLPVSSVIADRLGYYLIPLQAVILARLPFLPLRSGRALAVAAPYLGLLLVLATWALLSSHFQQCYLPYRSWIFGLPEVY</sequence>
<feature type="transmembrane region" description="Helical" evidence="1">
    <location>
        <begin position="135"/>
        <end position="159"/>
    </location>
</feature>
<evidence type="ECO:0000256" key="1">
    <source>
        <dbReference type="SAM" id="Phobius"/>
    </source>
</evidence>
<keyword evidence="1" id="KW-0812">Transmembrane</keyword>
<name>A0ABW9Y1V6_9RHOB</name>
<feature type="transmembrane region" description="Helical" evidence="1">
    <location>
        <begin position="290"/>
        <end position="310"/>
    </location>
</feature>
<organism evidence="2 3">
    <name type="scientific">Paragemmobacter ruber</name>
    <dbReference type="NCBI Taxonomy" id="1985673"/>
    <lineage>
        <taxon>Bacteria</taxon>
        <taxon>Pseudomonadati</taxon>
        <taxon>Pseudomonadota</taxon>
        <taxon>Alphaproteobacteria</taxon>
        <taxon>Rhodobacterales</taxon>
        <taxon>Paracoccaceae</taxon>
        <taxon>Paragemmobacter</taxon>
    </lineage>
</organism>
<dbReference type="Proteomes" id="UP001517376">
    <property type="component" value="Unassembled WGS sequence"/>
</dbReference>
<proteinExistence type="predicted"/>
<dbReference type="RefSeq" id="WP_161765485.1">
    <property type="nucleotide sequence ID" value="NZ_JAAATW010000001.1"/>
</dbReference>
<comment type="caution">
    <text evidence="2">The sequence shown here is derived from an EMBL/GenBank/DDBJ whole genome shotgun (WGS) entry which is preliminary data.</text>
</comment>
<reference evidence="3" key="1">
    <citation type="submission" date="2020-01" db="EMBL/GenBank/DDBJ databases">
        <title>Sphingomonas sp. strain CSW-10.</title>
        <authorList>
            <person name="Chen W.-M."/>
        </authorList>
    </citation>
    <scope>NUCLEOTIDE SEQUENCE [LARGE SCALE GENOMIC DNA]</scope>
    <source>
        <strain evidence="3">CCP-1</strain>
    </source>
</reference>
<accession>A0ABW9Y1V6</accession>
<dbReference type="EMBL" id="JAAATW010000001">
    <property type="protein sequence ID" value="NBE06490.1"/>
    <property type="molecule type" value="Genomic_DNA"/>
</dbReference>
<feature type="transmembrane region" description="Helical" evidence="1">
    <location>
        <begin position="208"/>
        <end position="226"/>
    </location>
</feature>
<evidence type="ECO:0000313" key="2">
    <source>
        <dbReference type="EMBL" id="NBE06490.1"/>
    </source>
</evidence>
<protein>
    <submittedName>
        <fullName evidence="2">EpsG family protein</fullName>
    </submittedName>
</protein>
<keyword evidence="1" id="KW-1133">Transmembrane helix</keyword>
<feature type="transmembrane region" description="Helical" evidence="1">
    <location>
        <begin position="96"/>
        <end position="129"/>
    </location>
</feature>
<dbReference type="InterPro" id="IPR049458">
    <property type="entry name" value="EpsG-like"/>
</dbReference>
<feature type="transmembrane region" description="Helical" evidence="1">
    <location>
        <begin position="238"/>
        <end position="259"/>
    </location>
</feature>
<keyword evidence="3" id="KW-1185">Reference proteome</keyword>
<feature type="transmembrane region" description="Helical" evidence="1">
    <location>
        <begin position="54"/>
        <end position="84"/>
    </location>
</feature>
<dbReference type="Pfam" id="PF14897">
    <property type="entry name" value="EpsG"/>
    <property type="match status" value="1"/>
</dbReference>
<keyword evidence="1" id="KW-0472">Membrane</keyword>
<gene>
    <name evidence="2" type="ORF">GU920_03020</name>
</gene>
<evidence type="ECO:0000313" key="3">
    <source>
        <dbReference type="Proteomes" id="UP001517376"/>
    </source>
</evidence>
<feature type="transmembrane region" description="Helical" evidence="1">
    <location>
        <begin position="171"/>
        <end position="188"/>
    </location>
</feature>